<dbReference type="GO" id="GO:0008234">
    <property type="term" value="F:cysteine-type peptidase activity"/>
    <property type="evidence" value="ECO:0007669"/>
    <property type="project" value="UniProtKB-KW"/>
</dbReference>
<feature type="region of interest" description="Disordered" evidence="5">
    <location>
        <begin position="104"/>
        <end position="180"/>
    </location>
</feature>
<dbReference type="InterPro" id="IPR000064">
    <property type="entry name" value="NLP_P60_dom"/>
</dbReference>
<gene>
    <name evidence="8" type="ORF">DXA39_08040</name>
</gene>
<keyword evidence="4" id="KW-0788">Thiol protease</keyword>
<dbReference type="InterPro" id="IPR003646">
    <property type="entry name" value="SH3-like_bac-type"/>
</dbReference>
<evidence type="ECO:0000259" key="7">
    <source>
        <dbReference type="PROSITE" id="PS51935"/>
    </source>
</evidence>
<dbReference type="InterPro" id="IPR051202">
    <property type="entry name" value="Peptidase_C40"/>
</dbReference>
<evidence type="ECO:0000256" key="3">
    <source>
        <dbReference type="ARBA" id="ARBA00022801"/>
    </source>
</evidence>
<organism evidence="8 9">
    <name type="scientific">Anaerococcus nagyae</name>
    <dbReference type="NCBI Taxonomy" id="1755241"/>
    <lineage>
        <taxon>Bacteria</taxon>
        <taxon>Bacillati</taxon>
        <taxon>Bacillota</taxon>
        <taxon>Tissierellia</taxon>
        <taxon>Tissierellales</taxon>
        <taxon>Peptoniphilaceae</taxon>
        <taxon>Anaerococcus</taxon>
    </lineage>
</organism>
<feature type="compositionally biased region" description="Acidic residues" evidence="5">
    <location>
        <begin position="171"/>
        <end position="180"/>
    </location>
</feature>
<comment type="caution">
    <text evidence="8">The sequence shown here is derived from an EMBL/GenBank/DDBJ whole genome shotgun (WGS) entry which is preliminary data.</text>
</comment>
<dbReference type="InterPro" id="IPR038765">
    <property type="entry name" value="Papain-like_cys_pep_sf"/>
</dbReference>
<dbReference type="SUPFAM" id="SSF54001">
    <property type="entry name" value="Cysteine proteinases"/>
    <property type="match status" value="1"/>
</dbReference>
<feature type="signal peptide" evidence="6">
    <location>
        <begin position="1"/>
        <end position="24"/>
    </location>
</feature>
<feature type="compositionally biased region" description="Basic and acidic residues" evidence="5">
    <location>
        <begin position="104"/>
        <end position="146"/>
    </location>
</feature>
<keyword evidence="6" id="KW-0732">Signal</keyword>
<feature type="domain" description="NlpC/P60" evidence="7">
    <location>
        <begin position="485"/>
        <end position="608"/>
    </location>
</feature>
<name>A0A3E2TFS2_9FIRM</name>
<keyword evidence="9" id="KW-1185">Reference proteome</keyword>
<protein>
    <submittedName>
        <fullName evidence="8">CHAP domain-containing protein</fullName>
    </submittedName>
</protein>
<evidence type="ECO:0000256" key="2">
    <source>
        <dbReference type="ARBA" id="ARBA00022670"/>
    </source>
</evidence>
<evidence type="ECO:0000256" key="4">
    <source>
        <dbReference type="ARBA" id="ARBA00022807"/>
    </source>
</evidence>
<dbReference type="RefSeq" id="WP_117522201.1">
    <property type="nucleotide sequence ID" value="NZ_QVEU01000009.1"/>
</dbReference>
<feature type="compositionally biased region" description="Basic and acidic residues" evidence="5">
    <location>
        <begin position="153"/>
        <end position="170"/>
    </location>
</feature>
<sequence length="608" mass="66987">MDKKKIGAALSVVAAVTAGATAYASTINNLDADKNTNSMIQPNYADKSYDYYSLVKADYTNDLKNTAIANETRTVQNTKETEEEVANIEKNAKSILATNITVTKEKDSNKDSNKEVSDNEEKEVEVQKETIDNSKTDDATPIKEELEVTNSEKNADDIKKESTEESKPEEESTDQEKEELDYGVELAESTNNSNSKSEEDELIEYNNKDLDSNESEDDNDIEEVAYSTDSINYLDNNSEVIESKKNENTSEDKVKENKVIQAVKYVNVEALNLRNSKSMDNNSNVIKTLLAGNKVTGAIEGDWLKTNDGYLKLSYLSDNYPQSLVDQVSAKQKEENAKIKAEEAKKDQEAKKAQEAKVAKEQEVKKEKNQEAKQEEKGQAFTGWVYNTNALNVRDKALNGKILGALTKGTKVSGEILNGWVKFDYKGKTAYTSAAYLSTTEVASQPEVKENTQNNQNPQQSSDSEEVVDEQEVAVEKKQSTPVANVNGQQAANIASGFAGSPYVWGSSNPSVGFDCSGLVKYVYQQLGVNLPHSSGAQFNSGYSVNINSLQPGDIVFFSNRGSLDHVGIVVSSDGTFIHASTPKSGVKYDNVYSSYYQKVFSGARRIF</sequence>
<evidence type="ECO:0000256" key="6">
    <source>
        <dbReference type="SAM" id="SignalP"/>
    </source>
</evidence>
<dbReference type="AlphaFoldDB" id="A0A3E2TFS2"/>
<dbReference type="PANTHER" id="PTHR47053">
    <property type="entry name" value="MUREIN DD-ENDOPEPTIDASE MEPH-RELATED"/>
    <property type="match status" value="1"/>
</dbReference>
<dbReference type="SMART" id="SM00287">
    <property type="entry name" value="SH3b"/>
    <property type="match status" value="2"/>
</dbReference>
<dbReference type="EMBL" id="QVEU01000009">
    <property type="protein sequence ID" value="RGB74705.1"/>
    <property type="molecule type" value="Genomic_DNA"/>
</dbReference>
<accession>A0A3E2TFS2</accession>
<dbReference type="PROSITE" id="PS51935">
    <property type="entry name" value="NLPC_P60"/>
    <property type="match status" value="1"/>
</dbReference>
<dbReference type="GO" id="GO:0006508">
    <property type="term" value="P:proteolysis"/>
    <property type="evidence" value="ECO:0007669"/>
    <property type="project" value="UniProtKB-KW"/>
</dbReference>
<feature type="compositionally biased region" description="Acidic residues" evidence="5">
    <location>
        <begin position="463"/>
        <end position="473"/>
    </location>
</feature>
<keyword evidence="2" id="KW-0645">Protease</keyword>
<dbReference type="Proteomes" id="UP000261011">
    <property type="component" value="Unassembled WGS sequence"/>
</dbReference>
<evidence type="ECO:0000313" key="9">
    <source>
        <dbReference type="Proteomes" id="UP000261011"/>
    </source>
</evidence>
<dbReference type="Gene3D" id="2.30.30.40">
    <property type="entry name" value="SH3 Domains"/>
    <property type="match status" value="1"/>
</dbReference>
<feature type="region of interest" description="Disordered" evidence="5">
    <location>
        <begin position="341"/>
        <end position="377"/>
    </location>
</feature>
<evidence type="ECO:0000313" key="8">
    <source>
        <dbReference type="EMBL" id="RGB74705.1"/>
    </source>
</evidence>
<evidence type="ECO:0000256" key="1">
    <source>
        <dbReference type="ARBA" id="ARBA00007074"/>
    </source>
</evidence>
<feature type="region of interest" description="Disordered" evidence="5">
    <location>
        <begin position="443"/>
        <end position="482"/>
    </location>
</feature>
<proteinExistence type="inferred from homology"/>
<evidence type="ECO:0000256" key="5">
    <source>
        <dbReference type="SAM" id="MobiDB-lite"/>
    </source>
</evidence>
<reference evidence="8 9" key="1">
    <citation type="submission" date="2018-08" db="EMBL/GenBank/DDBJ databases">
        <title>A genome reference for cultivated species of the human gut microbiota.</title>
        <authorList>
            <person name="Zou Y."/>
            <person name="Xue W."/>
            <person name="Luo G."/>
        </authorList>
    </citation>
    <scope>NUCLEOTIDE SEQUENCE [LARGE SCALE GENOMIC DNA]</scope>
    <source>
        <strain evidence="8 9">OF01-3</strain>
    </source>
</reference>
<feature type="compositionally biased region" description="Low complexity" evidence="5">
    <location>
        <begin position="451"/>
        <end position="462"/>
    </location>
</feature>
<dbReference type="Pfam" id="PF00877">
    <property type="entry name" value="NLPC_P60"/>
    <property type="match status" value="1"/>
</dbReference>
<dbReference type="PANTHER" id="PTHR47053:SF1">
    <property type="entry name" value="MUREIN DD-ENDOPEPTIDASE MEPH-RELATED"/>
    <property type="match status" value="1"/>
</dbReference>
<dbReference type="Gene3D" id="3.90.1720.10">
    <property type="entry name" value="endopeptidase domain like (from Nostoc punctiforme)"/>
    <property type="match status" value="1"/>
</dbReference>
<comment type="similarity">
    <text evidence="1">Belongs to the peptidase C40 family.</text>
</comment>
<feature type="chain" id="PRO_5017667469" evidence="6">
    <location>
        <begin position="25"/>
        <end position="608"/>
    </location>
</feature>
<dbReference type="OrthoDB" id="9808890at2"/>
<keyword evidence="3" id="KW-0378">Hydrolase</keyword>